<evidence type="ECO:0008006" key="4">
    <source>
        <dbReference type="Google" id="ProtNLM"/>
    </source>
</evidence>
<name>A0ABR8IRD0_APHFL</name>
<dbReference type="GeneID" id="78220203"/>
<keyword evidence="1" id="KW-0732">Signal</keyword>
<evidence type="ECO:0000313" key="2">
    <source>
        <dbReference type="EMBL" id="MBD2685165.1"/>
    </source>
</evidence>
<evidence type="ECO:0000256" key="1">
    <source>
        <dbReference type="SAM" id="SignalP"/>
    </source>
</evidence>
<feature type="signal peptide" evidence="1">
    <location>
        <begin position="1"/>
        <end position="22"/>
    </location>
</feature>
<proteinExistence type="predicted"/>
<keyword evidence="3" id="KW-1185">Reference proteome</keyword>
<evidence type="ECO:0000313" key="3">
    <source>
        <dbReference type="Proteomes" id="UP000660270"/>
    </source>
</evidence>
<gene>
    <name evidence="2" type="ORF">H6G43_07950</name>
</gene>
<protein>
    <recommendedName>
        <fullName evidence="4">FlgD Ig-like domain-containing protein</fullName>
    </recommendedName>
</protein>
<accession>A0ABR8IRD0</accession>
<dbReference type="EMBL" id="JACJTM010000013">
    <property type="protein sequence ID" value="MBD2685165.1"/>
    <property type="molecule type" value="Genomic_DNA"/>
</dbReference>
<dbReference type="Gene3D" id="2.60.40.4070">
    <property type="match status" value="1"/>
</dbReference>
<dbReference type="Proteomes" id="UP000660270">
    <property type="component" value="Unassembled WGS sequence"/>
</dbReference>
<dbReference type="RefSeq" id="WP_190388234.1">
    <property type="nucleotide sequence ID" value="NZ_JACJTM010000013.1"/>
</dbReference>
<organism evidence="2 3">
    <name type="scientific">Aphanizomenon flos-aquae FACHB-1249</name>
    <dbReference type="NCBI Taxonomy" id="2692889"/>
    <lineage>
        <taxon>Bacteria</taxon>
        <taxon>Bacillati</taxon>
        <taxon>Cyanobacteriota</taxon>
        <taxon>Cyanophyceae</taxon>
        <taxon>Nostocales</taxon>
        <taxon>Aphanizomenonaceae</taxon>
        <taxon>Aphanizomenon</taxon>
    </lineage>
</organism>
<feature type="chain" id="PRO_5046855668" description="FlgD Ig-like domain-containing protein" evidence="1">
    <location>
        <begin position="23"/>
        <end position="251"/>
    </location>
</feature>
<sequence>MNYKILLTSLLILSINPLSANAYCPQGNPRSTDYIRRKTPDRCEGIKVQPISGNSLSLISIATRNINDYGDKISLQVPRIKKGNNPEVLVTSWDDKYNYILDDLLLSNNGANFGFSWDTYVLKKANIPANKLRALASYGLGSQKVYVPVTLAKSSGKYEFVFYSQDRVRFNSLKIFPLEDKDQKNLIYNTSRKTANSGEISFTWDGSKGDGSKAPGGRYKLHYIAFIDRINEPSDRIENVIVFEHHPNWLK</sequence>
<comment type="caution">
    <text evidence="2">The sequence shown here is derived from an EMBL/GenBank/DDBJ whole genome shotgun (WGS) entry which is preliminary data.</text>
</comment>
<reference evidence="2 3" key="1">
    <citation type="journal article" date="2020" name="ISME J.">
        <title>Comparative genomics reveals insights into cyanobacterial evolution and habitat adaptation.</title>
        <authorList>
            <person name="Chen M.Y."/>
            <person name="Teng W.K."/>
            <person name="Zhao L."/>
            <person name="Hu C.X."/>
            <person name="Zhou Y.K."/>
            <person name="Han B.P."/>
            <person name="Song L.R."/>
            <person name="Shu W.S."/>
        </authorList>
    </citation>
    <scope>NUCLEOTIDE SEQUENCE [LARGE SCALE GENOMIC DNA]</scope>
    <source>
        <strain evidence="2 3">FACHB-1249</strain>
    </source>
</reference>